<reference evidence="20" key="1">
    <citation type="journal article" date="2004" name="Proc. R. Soc. B">
        <title>Phylogenetic position of the Pentastomida and [pan]crustacean relationships.</title>
        <authorList>
            <person name="Lavrov D.V."/>
            <person name="Brown W.M."/>
            <person name="Boore J.L."/>
        </authorList>
    </citation>
    <scope>NUCLEOTIDE SEQUENCE</scope>
</reference>
<evidence type="ECO:0000256" key="10">
    <source>
        <dbReference type="ARBA" id="ARBA00022792"/>
    </source>
</evidence>
<feature type="transmembrane region" description="Helical" evidence="17">
    <location>
        <begin position="69"/>
        <end position="88"/>
    </location>
</feature>
<evidence type="ECO:0000256" key="13">
    <source>
        <dbReference type="ARBA" id="ARBA00023004"/>
    </source>
</evidence>
<accession>Q6SL33</accession>
<comment type="function">
    <text evidence="1 17">Component of the ubiquinol-cytochrome c reductase complex (complex III or cytochrome b-c1 complex) that is part of the mitochondrial respiratory chain. The b-c1 complex mediates electron transfer from ubiquinol to cytochrome c. Contributes to the generation of a proton gradient across the mitochondrial membrane that is then used for ATP synthesis.</text>
</comment>
<dbReference type="SUPFAM" id="SSF81648">
    <property type="entry name" value="a domain/subunit of cytochrome bc1 complex (Ubiquinol-cytochrome c reductase)"/>
    <property type="match status" value="1"/>
</dbReference>
<evidence type="ECO:0000256" key="9">
    <source>
        <dbReference type="ARBA" id="ARBA00022723"/>
    </source>
</evidence>
<dbReference type="PANTHER" id="PTHR19271">
    <property type="entry name" value="CYTOCHROME B"/>
    <property type="match status" value="1"/>
</dbReference>
<keyword evidence="15 17" id="KW-0496">Mitochondrion</keyword>
<keyword evidence="12 17" id="KW-1133">Transmembrane helix</keyword>
<feature type="transmembrane region" description="Helical" evidence="17">
    <location>
        <begin position="280"/>
        <end position="299"/>
    </location>
</feature>
<dbReference type="GO" id="GO:0016491">
    <property type="term" value="F:oxidoreductase activity"/>
    <property type="evidence" value="ECO:0007669"/>
    <property type="project" value="UniProtKB-UniRule"/>
</dbReference>
<dbReference type="InterPro" id="IPR048259">
    <property type="entry name" value="Cytochrome_b_N_euk/bac"/>
</dbReference>
<feature type="transmembrane region" description="Helical" evidence="17">
    <location>
        <begin position="335"/>
        <end position="355"/>
    </location>
</feature>
<evidence type="ECO:0000256" key="6">
    <source>
        <dbReference type="ARBA" id="ARBA00022617"/>
    </source>
</evidence>
<dbReference type="PROSITE" id="PS51002">
    <property type="entry name" value="CYTB_NTER"/>
    <property type="match status" value="1"/>
</dbReference>
<keyword evidence="13 17" id="KW-0408">Iron</keyword>
<keyword evidence="10" id="KW-0999">Mitochondrion inner membrane</keyword>
<evidence type="ECO:0000256" key="8">
    <source>
        <dbReference type="ARBA" id="ARBA00022692"/>
    </source>
</evidence>
<feature type="domain" description="Cytochrome b/b6 N-terminal region profile" evidence="18">
    <location>
        <begin position="1"/>
        <end position="201"/>
    </location>
</feature>
<keyword evidence="11 17" id="KW-0249">Electron transport</keyword>
<dbReference type="InterPro" id="IPR005798">
    <property type="entry name" value="Cyt_b/b6_C"/>
</dbReference>
<dbReference type="InterPro" id="IPR048260">
    <property type="entry name" value="Cytochrome_b_C_euk/bac"/>
</dbReference>
<keyword evidence="14" id="KW-0830">Ubiquinone</keyword>
<dbReference type="GO" id="GO:0046872">
    <property type="term" value="F:metal ion binding"/>
    <property type="evidence" value="ECO:0007669"/>
    <property type="project" value="UniProtKB-UniRule"/>
</dbReference>
<dbReference type="InterPro" id="IPR005797">
    <property type="entry name" value="Cyt_b/b6_N"/>
</dbReference>
<dbReference type="Pfam" id="PF00032">
    <property type="entry name" value="Cytochrom_B_C"/>
    <property type="match status" value="1"/>
</dbReference>
<protein>
    <recommendedName>
        <fullName evidence="4 17">Cytochrome b</fullName>
    </recommendedName>
</protein>
<dbReference type="GO" id="GO:0008121">
    <property type="term" value="F:quinol-cytochrome-c reductase activity"/>
    <property type="evidence" value="ECO:0007669"/>
    <property type="project" value="TreeGrafter"/>
</dbReference>
<dbReference type="GO" id="GO:0006122">
    <property type="term" value="P:mitochondrial electron transport, ubiquinol to cytochrome c"/>
    <property type="evidence" value="ECO:0007669"/>
    <property type="project" value="TreeGrafter"/>
</dbReference>
<gene>
    <name evidence="20" type="primary">cob</name>
</gene>
<dbReference type="InterPro" id="IPR016174">
    <property type="entry name" value="Di-haem_cyt_TM"/>
</dbReference>
<evidence type="ECO:0000256" key="2">
    <source>
        <dbReference type="ARBA" id="ARBA00004448"/>
    </source>
</evidence>
<sequence length="369" mass="42350">MSMNTLMKPITNIPMPSNITYSWNMGSLLGMLLMTQITTGILLSMHYLPQSNMAFASIINITQEMNKGWMIRFIHTNTASLFFLMIYLHISRTIYYKSYYLIKPWLTGWSLLILLMMTSFLGYILPWGQMSFWAATVITNLLSTIPYIGKSLTHWLWGGHNISDPTLNRFFSMHFCIPFIMTFLTMTHLLTLHLTGSSNPLGTNSNLDKIPFNPYFTIKDSFTAITTLLLITMICTTYPYIFSTHDNSILANPLSTPSHIEPEWYFLFAYSILRSIPNKLGGTLALILSITILLTLPMHKPCLTNTFSPEPKILFTTFIITFIMLSWLGSCPISYPFNTITPIFTTLYFLFFLTYPTLTYKYKPHTATN</sequence>
<feature type="transmembrane region" description="Helical" evidence="17">
    <location>
        <begin position="221"/>
        <end position="241"/>
    </location>
</feature>
<name>Q6SL33_ARMAR</name>
<keyword evidence="7 17" id="KW-0679">Respiratory chain</keyword>
<dbReference type="EMBL" id="AY456186">
    <property type="protein sequence ID" value="AAS00840.1"/>
    <property type="molecule type" value="Genomic_DNA"/>
</dbReference>
<evidence type="ECO:0000256" key="5">
    <source>
        <dbReference type="ARBA" id="ARBA00022448"/>
    </source>
</evidence>
<evidence type="ECO:0000256" key="4">
    <source>
        <dbReference type="ARBA" id="ARBA00013531"/>
    </source>
</evidence>
<evidence type="ECO:0000256" key="17">
    <source>
        <dbReference type="RuleBase" id="RU362117"/>
    </source>
</evidence>
<keyword evidence="20" id="KW-0560">Oxidoreductase</keyword>
<keyword evidence="5 17" id="KW-0813">Transport</keyword>
<dbReference type="CDD" id="cd00290">
    <property type="entry name" value="cytochrome_b_C"/>
    <property type="match status" value="1"/>
</dbReference>
<evidence type="ECO:0000256" key="1">
    <source>
        <dbReference type="ARBA" id="ARBA00002566"/>
    </source>
</evidence>
<dbReference type="Pfam" id="PF00033">
    <property type="entry name" value="Cytochrome_B"/>
    <property type="match status" value="1"/>
</dbReference>
<evidence type="ECO:0000256" key="7">
    <source>
        <dbReference type="ARBA" id="ARBA00022660"/>
    </source>
</evidence>
<keyword evidence="9 17" id="KW-0479">Metal-binding</keyword>
<feature type="transmembrane region" description="Helical" evidence="17">
    <location>
        <begin position="21"/>
        <end position="49"/>
    </location>
</feature>
<feature type="transmembrane region" description="Helical" evidence="17">
    <location>
        <begin position="130"/>
        <end position="149"/>
    </location>
</feature>
<evidence type="ECO:0000313" key="20">
    <source>
        <dbReference type="EMBL" id="AAS00840.1"/>
    </source>
</evidence>
<feature type="transmembrane region" description="Helical" evidence="17">
    <location>
        <begin position="100"/>
        <end position="124"/>
    </location>
</feature>
<comment type="subunit">
    <text evidence="3">The main subunits of complex b-c1 are: cytochrome b, cytochrome c1 and the Rieske protein.</text>
</comment>
<comment type="cofactor">
    <cofactor evidence="17">
        <name>heme b</name>
        <dbReference type="ChEBI" id="CHEBI:60344"/>
    </cofactor>
    <text evidence="17">Binds 2 heme groups non-covalently.</text>
</comment>
<dbReference type="InterPro" id="IPR036150">
    <property type="entry name" value="Cyt_b/b6_C_sf"/>
</dbReference>
<dbReference type="InterPro" id="IPR027387">
    <property type="entry name" value="Cytb/b6-like_sf"/>
</dbReference>
<evidence type="ECO:0000259" key="18">
    <source>
        <dbReference type="PROSITE" id="PS51002"/>
    </source>
</evidence>
<dbReference type="SUPFAM" id="SSF81342">
    <property type="entry name" value="Transmembrane di-heme cytochromes"/>
    <property type="match status" value="1"/>
</dbReference>
<dbReference type="AlphaFoldDB" id="Q6SL33"/>
<evidence type="ECO:0000256" key="15">
    <source>
        <dbReference type="ARBA" id="ARBA00023128"/>
    </source>
</evidence>
<keyword evidence="8 17" id="KW-0812">Transmembrane</keyword>
<feature type="domain" description="Cytochrome b/b6 C-terminal region profile" evidence="19">
    <location>
        <begin position="202"/>
        <end position="369"/>
    </location>
</feature>
<evidence type="ECO:0000256" key="11">
    <source>
        <dbReference type="ARBA" id="ARBA00022982"/>
    </source>
</evidence>
<comment type="subcellular location">
    <subcellularLocation>
        <location evidence="2">Mitochondrion inner membrane</location>
        <topology evidence="2">Multi-pass membrane protein</topology>
    </subcellularLocation>
</comment>
<feature type="transmembrane region" description="Helical" evidence="17">
    <location>
        <begin position="311"/>
        <end position="328"/>
    </location>
</feature>
<dbReference type="CDD" id="cd00284">
    <property type="entry name" value="Cytochrome_b_N"/>
    <property type="match status" value="1"/>
</dbReference>
<dbReference type="PANTHER" id="PTHR19271:SF16">
    <property type="entry name" value="CYTOCHROME B"/>
    <property type="match status" value="1"/>
</dbReference>
<geneLocation type="mitochondrion" evidence="20"/>
<feature type="transmembrane region" description="Helical" evidence="17">
    <location>
        <begin position="170"/>
        <end position="190"/>
    </location>
</feature>
<evidence type="ECO:0000256" key="14">
    <source>
        <dbReference type="ARBA" id="ARBA00023075"/>
    </source>
</evidence>
<comment type="similarity">
    <text evidence="17">Belongs to the cytochrome b family.</text>
</comment>
<dbReference type="GO" id="GO:0005743">
    <property type="term" value="C:mitochondrial inner membrane"/>
    <property type="evidence" value="ECO:0007669"/>
    <property type="project" value="UniProtKB-SubCell"/>
</dbReference>
<proteinExistence type="inferred from homology"/>
<keyword evidence="16 17" id="KW-0472">Membrane</keyword>
<evidence type="ECO:0000256" key="12">
    <source>
        <dbReference type="ARBA" id="ARBA00022989"/>
    </source>
</evidence>
<evidence type="ECO:0000256" key="3">
    <source>
        <dbReference type="ARBA" id="ARBA00011649"/>
    </source>
</evidence>
<dbReference type="PROSITE" id="PS51003">
    <property type="entry name" value="CYTB_CTER"/>
    <property type="match status" value="1"/>
</dbReference>
<evidence type="ECO:0000256" key="16">
    <source>
        <dbReference type="ARBA" id="ARBA00023136"/>
    </source>
</evidence>
<organism evidence="20">
    <name type="scientific">Armillifer armillatus</name>
    <name type="common">Tongue worm</name>
    <dbReference type="NCBI Taxonomy" id="260804"/>
    <lineage>
        <taxon>Eukaryota</taxon>
        <taxon>Metazoa</taxon>
        <taxon>Ecdysozoa</taxon>
        <taxon>Arthropoda</taxon>
        <taxon>Crustacea</taxon>
        <taxon>Oligostraca</taxon>
        <taxon>Ichthyostraca</taxon>
        <taxon>Pentastomida</taxon>
        <taxon>Porocephalida</taxon>
        <taxon>Armilliferidae</taxon>
        <taxon>Armillifer</taxon>
    </lineage>
</organism>
<keyword evidence="6 17" id="KW-0349">Heme</keyword>
<evidence type="ECO:0000259" key="19">
    <source>
        <dbReference type="PROSITE" id="PS51003"/>
    </source>
</evidence>
<dbReference type="Gene3D" id="1.20.810.10">
    <property type="entry name" value="Cytochrome Bc1 Complex, Chain C"/>
    <property type="match status" value="1"/>
</dbReference>